<name>A0A7R9FLX4_9NEOP</name>
<keyword evidence="4" id="KW-0720">Serine protease</keyword>
<dbReference type="AlphaFoldDB" id="A0A7R9FLX4"/>
<keyword evidence="4" id="KW-0378">Hydrolase</keyword>
<dbReference type="EMBL" id="OE000974">
    <property type="protein sequence ID" value="CAD7455618.1"/>
    <property type="molecule type" value="Genomic_DNA"/>
</dbReference>
<sequence length="481" mass="53273">MCEADEEKAQIYSCGRVRKLVLFIVKSRLIVVTSRPLTTMFFWMGYVRRGVLRTWHEQWVSTPAQNKLRSIKDGVSRWPSSIRKSRREEVIVTTPRWTYISDPCDPPLVCDLCDAPLSVYHILVECRKYAPIHMALDINSDLRFLRDSVDGVVCLLKGDLCTTVRGEKGVCSLFQSCASALQDFNRGLQPQRCGFRGSNVVVCCQDNLPNLSKSEEACLSYSNEVPLRLTSYILGGIQAKIGEFPHMAALGYLSEGSSSLSWDCAGTLISDRYILTAAHCVAIKGRKLTRVHLGGVDLTARGDVSENHAIDKVIIHPNYNKNYNDIALVRLSRPIRPASNILPACLYTKDDVPQSNLIITGWGATDKLGEKKSNLLMKAQVKMMPLNQCNQTYARSGRTLRNGVTTDMLCAYDPKGIKDTCRGDSGGPLQTMAVSVSKEIYSVVGVTSLGPALCGGREPSVYTKVASFVPWIENIVWSGLY</sequence>
<evidence type="ECO:0000313" key="7">
    <source>
        <dbReference type="EMBL" id="CAD7455618.1"/>
    </source>
</evidence>
<dbReference type="InterPro" id="IPR018114">
    <property type="entry name" value="TRYPSIN_HIS"/>
</dbReference>
<dbReference type="PROSITE" id="PS00134">
    <property type="entry name" value="TRYPSIN_HIS"/>
    <property type="match status" value="1"/>
</dbReference>
<gene>
    <name evidence="7" type="ORF">TTEB3V08_LOCUS3684</name>
</gene>
<feature type="domain" description="Peptidase S1" evidence="5">
    <location>
        <begin position="233"/>
        <end position="477"/>
    </location>
</feature>
<dbReference type="PROSITE" id="PS50240">
    <property type="entry name" value="TRYPSIN_DOM"/>
    <property type="match status" value="1"/>
</dbReference>
<evidence type="ECO:0000259" key="5">
    <source>
        <dbReference type="PROSITE" id="PS50240"/>
    </source>
</evidence>
<dbReference type="SMART" id="SM00680">
    <property type="entry name" value="CLIP"/>
    <property type="match status" value="1"/>
</dbReference>
<dbReference type="InterPro" id="IPR001314">
    <property type="entry name" value="Peptidase_S1A"/>
</dbReference>
<evidence type="ECO:0000256" key="2">
    <source>
        <dbReference type="ARBA" id="ARBA00023157"/>
    </source>
</evidence>
<dbReference type="GO" id="GO:0006508">
    <property type="term" value="P:proteolysis"/>
    <property type="evidence" value="ECO:0007669"/>
    <property type="project" value="UniProtKB-KW"/>
</dbReference>
<dbReference type="InterPro" id="IPR033116">
    <property type="entry name" value="TRYPSIN_SER"/>
</dbReference>
<dbReference type="GO" id="GO:0004252">
    <property type="term" value="F:serine-type endopeptidase activity"/>
    <property type="evidence" value="ECO:0007669"/>
    <property type="project" value="InterPro"/>
</dbReference>
<dbReference type="PANTHER" id="PTHR24260">
    <property type="match status" value="1"/>
</dbReference>
<feature type="domain" description="Clip" evidence="6">
    <location>
        <begin position="160"/>
        <end position="204"/>
    </location>
</feature>
<dbReference type="PRINTS" id="PR00722">
    <property type="entry name" value="CHYMOTRYPSIN"/>
</dbReference>
<dbReference type="InterPro" id="IPR051333">
    <property type="entry name" value="CLIP_Serine_Protease"/>
</dbReference>
<dbReference type="CDD" id="cd00190">
    <property type="entry name" value="Tryp_SPc"/>
    <property type="match status" value="1"/>
</dbReference>
<dbReference type="SMART" id="SM00020">
    <property type="entry name" value="Tryp_SPc"/>
    <property type="match status" value="1"/>
</dbReference>
<dbReference type="PANTHER" id="PTHR24260:SF135">
    <property type="entry name" value="CLIP DOMAIN-CONTAINING SERINE PROTEASE-RELATED"/>
    <property type="match status" value="1"/>
</dbReference>
<dbReference type="Gene3D" id="2.40.10.10">
    <property type="entry name" value="Trypsin-like serine proteases"/>
    <property type="match status" value="1"/>
</dbReference>
<dbReference type="InterPro" id="IPR009003">
    <property type="entry name" value="Peptidase_S1_PA"/>
</dbReference>
<evidence type="ECO:0000259" key="6">
    <source>
        <dbReference type="PROSITE" id="PS51888"/>
    </source>
</evidence>
<keyword evidence="4" id="KW-0645">Protease</keyword>
<keyword evidence="2" id="KW-1015">Disulfide bond</keyword>
<keyword evidence="1" id="KW-0732">Signal</keyword>
<proteinExistence type="inferred from homology"/>
<organism evidence="7">
    <name type="scientific">Timema tahoe</name>
    <dbReference type="NCBI Taxonomy" id="61484"/>
    <lineage>
        <taxon>Eukaryota</taxon>
        <taxon>Metazoa</taxon>
        <taxon>Ecdysozoa</taxon>
        <taxon>Arthropoda</taxon>
        <taxon>Hexapoda</taxon>
        <taxon>Insecta</taxon>
        <taxon>Pterygota</taxon>
        <taxon>Neoptera</taxon>
        <taxon>Polyneoptera</taxon>
        <taxon>Phasmatodea</taxon>
        <taxon>Timematodea</taxon>
        <taxon>Timematoidea</taxon>
        <taxon>Timematidae</taxon>
        <taxon>Timema</taxon>
    </lineage>
</organism>
<dbReference type="PROSITE" id="PS00135">
    <property type="entry name" value="TRYPSIN_SER"/>
    <property type="match status" value="1"/>
</dbReference>
<evidence type="ECO:0000256" key="1">
    <source>
        <dbReference type="ARBA" id="ARBA00022729"/>
    </source>
</evidence>
<dbReference type="InterPro" id="IPR043504">
    <property type="entry name" value="Peptidase_S1_PA_chymotrypsin"/>
</dbReference>
<dbReference type="InterPro" id="IPR001254">
    <property type="entry name" value="Trypsin_dom"/>
</dbReference>
<evidence type="ECO:0000256" key="3">
    <source>
        <dbReference type="ARBA" id="ARBA00024195"/>
    </source>
</evidence>
<protein>
    <submittedName>
        <fullName evidence="7">Uncharacterized protein</fullName>
    </submittedName>
</protein>
<dbReference type="PROSITE" id="PS51888">
    <property type="entry name" value="CLIP"/>
    <property type="match status" value="1"/>
</dbReference>
<dbReference type="InterPro" id="IPR022700">
    <property type="entry name" value="CLIP"/>
</dbReference>
<dbReference type="SUPFAM" id="SSF50494">
    <property type="entry name" value="Trypsin-like serine proteases"/>
    <property type="match status" value="1"/>
</dbReference>
<evidence type="ECO:0000256" key="4">
    <source>
        <dbReference type="RuleBase" id="RU363034"/>
    </source>
</evidence>
<dbReference type="Pfam" id="PF00089">
    <property type="entry name" value="Trypsin"/>
    <property type="match status" value="1"/>
</dbReference>
<comment type="similarity">
    <text evidence="3">Belongs to the peptidase S1 family. CLIP subfamily.</text>
</comment>
<accession>A0A7R9FLX4</accession>
<dbReference type="FunFam" id="2.40.10.10:FF:000002">
    <property type="entry name" value="Transmembrane protease serine"/>
    <property type="match status" value="1"/>
</dbReference>
<reference evidence="7" key="1">
    <citation type="submission" date="2020-11" db="EMBL/GenBank/DDBJ databases">
        <authorList>
            <person name="Tran Van P."/>
        </authorList>
    </citation>
    <scope>NUCLEOTIDE SEQUENCE</scope>
</reference>